<feature type="compositionally biased region" description="Basic and acidic residues" evidence="1">
    <location>
        <begin position="1"/>
        <end position="29"/>
    </location>
</feature>
<dbReference type="AlphaFoldDB" id="A0AAV0BZB5"/>
<name>A0AAV0BZB5_PHAPC</name>
<accession>A0AAV0BZB5</accession>
<evidence type="ECO:0000256" key="1">
    <source>
        <dbReference type="SAM" id="MobiDB-lite"/>
    </source>
</evidence>
<dbReference type="Proteomes" id="UP001153365">
    <property type="component" value="Unassembled WGS sequence"/>
</dbReference>
<evidence type="ECO:0000313" key="3">
    <source>
        <dbReference type="Proteomes" id="UP001153365"/>
    </source>
</evidence>
<comment type="caution">
    <text evidence="2">The sequence shown here is derived from an EMBL/GenBank/DDBJ whole genome shotgun (WGS) entry which is preliminary data.</text>
</comment>
<sequence>MDLAEELLKNLGRDSDLKDDTSKINHDGFKLPSLPASTALKQKNDSEDKNNGDHEEMGIDLPTSSVAPTEEANMYDFSKINCISNIGNRSSKLHPMPLMAMAKFIVYIVSSWIQTSEVVEDEDLNEDYIYAEWNLRKWYTAALDVIVVNFENGLLDYFLLLLKEYLFQEKWKHMEAAILPL</sequence>
<dbReference type="Gene3D" id="1.25.10.10">
    <property type="entry name" value="Leucine-rich Repeat Variant"/>
    <property type="match status" value="1"/>
</dbReference>
<gene>
    <name evidence="2" type="ORF">PPACK8108_LOCUS26454</name>
</gene>
<proteinExistence type="predicted"/>
<organism evidence="2 3">
    <name type="scientific">Phakopsora pachyrhizi</name>
    <name type="common">Asian soybean rust disease fungus</name>
    <dbReference type="NCBI Taxonomy" id="170000"/>
    <lineage>
        <taxon>Eukaryota</taxon>
        <taxon>Fungi</taxon>
        <taxon>Dikarya</taxon>
        <taxon>Basidiomycota</taxon>
        <taxon>Pucciniomycotina</taxon>
        <taxon>Pucciniomycetes</taxon>
        <taxon>Pucciniales</taxon>
        <taxon>Phakopsoraceae</taxon>
        <taxon>Phakopsora</taxon>
    </lineage>
</organism>
<keyword evidence="3" id="KW-1185">Reference proteome</keyword>
<reference evidence="2" key="1">
    <citation type="submission" date="2022-06" db="EMBL/GenBank/DDBJ databases">
        <authorList>
            <consortium name="SYNGENTA / RWTH Aachen University"/>
        </authorList>
    </citation>
    <scope>NUCLEOTIDE SEQUENCE</scope>
</reference>
<dbReference type="InterPro" id="IPR011989">
    <property type="entry name" value="ARM-like"/>
</dbReference>
<feature type="compositionally biased region" description="Basic and acidic residues" evidence="1">
    <location>
        <begin position="42"/>
        <end position="57"/>
    </location>
</feature>
<evidence type="ECO:0000313" key="2">
    <source>
        <dbReference type="EMBL" id="CAH7690953.1"/>
    </source>
</evidence>
<protein>
    <submittedName>
        <fullName evidence="2">Uncharacterized protein</fullName>
    </submittedName>
</protein>
<dbReference type="EMBL" id="CALTRL010006460">
    <property type="protein sequence ID" value="CAH7690953.1"/>
    <property type="molecule type" value="Genomic_DNA"/>
</dbReference>
<feature type="region of interest" description="Disordered" evidence="1">
    <location>
        <begin position="1"/>
        <end position="63"/>
    </location>
</feature>